<dbReference type="PANTHER" id="PTHR10579:SF172">
    <property type="entry name" value="CALCIUM-ACTIVATED CHLORIDE CHANNEL REGULATOR 4 PRECURSOR-RELATED"/>
    <property type="match status" value="1"/>
</dbReference>
<dbReference type="InterPro" id="IPR002035">
    <property type="entry name" value="VWF_A"/>
</dbReference>
<sequence>MKMFTYLTWILFHVTCINGITRPTNIVLQNNGYMNILVSIHPSVPEDKNLIDDIKDMFKEGSSYLYEATEKRAYFKDVTILVPASWSLTSDTASEVYDNADIEFTTSTYLTSGHTRQTRSYSGCGSPGIRIHFAPELFDTNRSKVYDIDTIGPRGRLLVHEWAHFRWGVYDEYAKDGEQQFYDSPKTGKVVGVACNSNIRGINYRLENGQLVFCRNVDPATGRFPDECRYLPYNRRNTRVSASIMHRVYVPSIKYFCNDDDLDSKRIHNYEAPNKQNRLCGQRSTWSVIQDSPDFKNNNNPPRDIPDTTPTFKVVKAAKTRRVVLALDTSGSMMNDDASNRLRQATADYIHNGISEDTEVGIVSFNHKAKIIHPMTTISSTEDRERIKRSLPQKSGGATSFGNGLKKAIELLTKNGQNATGAEVIILSDGKETSHPKINDVADQIQSSGAIVNIFAFNQETDENLSDTAHSSGGRFYFDNDQDKSTTFSDALFKLRRDPSLNRHESSILMKSDSAVIWKGKELLGSAFVDADIGRNTIFTVLYTTEEPLISITSPTGRVYNSRYPEYKIDHSFNTVRIEIPEIAEIGEWKYSVKVKDKYPQKVTISITSKPLDDQRHPIFIDGGLSSVSMTTFGKVMIWAEVGKGSHPVLGMEVTAIIDRPFAAPTRLTLNDNGAGADITKDDGVYSRYFTQFSGYGRYSVKIEVKDRNGRVHLKKTVLTKLDYPVIDVESGVIIREKRETHLEEFQTRVSRSTIAGNFLHKTRNITLAPLTREELDIDLISPVRITDLAVMKTSHQDKTVVLQWTAPGDDLDSDTAFKYDILMANNAEDMLKKEKSSRILSQEDVMHGNLMAPQEAGIPETFILKIPLTPGLNTSFVFSVRAVDEQGNMGENSNFVTIGFGYVPDFTHSGYQPIEVVTQDPYEPSTTDINVLVGIVGSLAAAILFTIILSLFLHKFVGNDKNILHHNLKTGSVV</sequence>
<name>V3ZDR8_LOTGI</name>
<dbReference type="InterPro" id="IPR036465">
    <property type="entry name" value="vWFA_dom_sf"/>
</dbReference>
<evidence type="ECO:0000256" key="1">
    <source>
        <dbReference type="SAM" id="Phobius"/>
    </source>
</evidence>
<evidence type="ECO:0000259" key="3">
    <source>
        <dbReference type="PROSITE" id="PS50234"/>
    </source>
</evidence>
<dbReference type="PROSITE" id="PS50234">
    <property type="entry name" value="VWFA"/>
    <property type="match status" value="1"/>
</dbReference>
<dbReference type="HOGENOM" id="CLU_005812_0_1_1"/>
<keyword evidence="5" id="KW-1185">Reference proteome</keyword>
<dbReference type="AlphaFoldDB" id="V3ZDR8"/>
<evidence type="ECO:0000313" key="4">
    <source>
        <dbReference type="EMBL" id="ESO89263.1"/>
    </source>
</evidence>
<dbReference type="OrthoDB" id="687730at2759"/>
<keyword evidence="1" id="KW-0472">Membrane</keyword>
<feature type="transmembrane region" description="Helical" evidence="1">
    <location>
        <begin position="932"/>
        <end position="954"/>
    </location>
</feature>
<dbReference type="InterPro" id="IPR051266">
    <property type="entry name" value="CLCR"/>
</dbReference>
<dbReference type="InterPro" id="IPR013642">
    <property type="entry name" value="CLCA_N"/>
</dbReference>
<dbReference type="SUPFAM" id="SSF53300">
    <property type="entry name" value="vWA-like"/>
    <property type="match status" value="1"/>
</dbReference>
<keyword evidence="1" id="KW-0812">Transmembrane</keyword>
<evidence type="ECO:0000313" key="5">
    <source>
        <dbReference type="Proteomes" id="UP000030746"/>
    </source>
</evidence>
<dbReference type="CTD" id="20247909"/>
<dbReference type="STRING" id="225164.V3ZDR8"/>
<dbReference type="CDD" id="cd00198">
    <property type="entry name" value="vWFA"/>
    <property type="match status" value="1"/>
</dbReference>
<evidence type="ECO:0000256" key="2">
    <source>
        <dbReference type="SAM" id="SignalP"/>
    </source>
</evidence>
<accession>V3ZDR8</accession>
<keyword evidence="1" id="KW-1133">Transmembrane helix</keyword>
<dbReference type="NCBIfam" id="NF041940">
    <property type="entry name" value="choice_anch_X"/>
    <property type="match status" value="1"/>
</dbReference>
<dbReference type="EMBL" id="KB202619">
    <property type="protein sequence ID" value="ESO89263.1"/>
    <property type="molecule type" value="Genomic_DNA"/>
</dbReference>
<dbReference type="Gene3D" id="2.60.40.10">
    <property type="entry name" value="Immunoglobulins"/>
    <property type="match status" value="1"/>
</dbReference>
<dbReference type="Pfam" id="PF00092">
    <property type="entry name" value="VWA"/>
    <property type="match status" value="1"/>
</dbReference>
<reference evidence="4 5" key="1">
    <citation type="journal article" date="2013" name="Nature">
        <title>Insights into bilaterian evolution from three spiralian genomes.</title>
        <authorList>
            <person name="Simakov O."/>
            <person name="Marletaz F."/>
            <person name="Cho S.J."/>
            <person name="Edsinger-Gonzales E."/>
            <person name="Havlak P."/>
            <person name="Hellsten U."/>
            <person name="Kuo D.H."/>
            <person name="Larsson T."/>
            <person name="Lv J."/>
            <person name="Arendt D."/>
            <person name="Savage R."/>
            <person name="Osoegawa K."/>
            <person name="de Jong P."/>
            <person name="Grimwood J."/>
            <person name="Chapman J.A."/>
            <person name="Shapiro H."/>
            <person name="Aerts A."/>
            <person name="Otillar R.P."/>
            <person name="Terry A.Y."/>
            <person name="Boore J.L."/>
            <person name="Grigoriev I.V."/>
            <person name="Lindberg D.R."/>
            <person name="Seaver E.C."/>
            <person name="Weisblat D.A."/>
            <person name="Putnam N.H."/>
            <person name="Rokhsar D.S."/>
        </authorList>
    </citation>
    <scope>NUCLEOTIDE SEQUENCE [LARGE SCALE GENOMIC DNA]</scope>
</reference>
<gene>
    <name evidence="4" type="ORF">LOTGIDRAFT_229148</name>
</gene>
<feature type="signal peptide" evidence="2">
    <location>
        <begin position="1"/>
        <end position="19"/>
    </location>
</feature>
<dbReference type="InterPro" id="IPR013783">
    <property type="entry name" value="Ig-like_fold"/>
</dbReference>
<dbReference type="OMA" id="GPICNLK"/>
<keyword evidence="2" id="KW-0732">Signal</keyword>
<dbReference type="PANTHER" id="PTHR10579">
    <property type="entry name" value="CALCIUM-ACTIVATED CHLORIDE CHANNEL REGULATOR"/>
    <property type="match status" value="1"/>
</dbReference>
<organism evidence="4 5">
    <name type="scientific">Lottia gigantea</name>
    <name type="common">Giant owl limpet</name>
    <dbReference type="NCBI Taxonomy" id="225164"/>
    <lineage>
        <taxon>Eukaryota</taxon>
        <taxon>Metazoa</taxon>
        <taxon>Spiralia</taxon>
        <taxon>Lophotrochozoa</taxon>
        <taxon>Mollusca</taxon>
        <taxon>Gastropoda</taxon>
        <taxon>Patellogastropoda</taxon>
        <taxon>Lottioidea</taxon>
        <taxon>Lottiidae</taxon>
        <taxon>Lottia</taxon>
    </lineage>
</organism>
<protein>
    <recommendedName>
        <fullName evidence="3">VWFA domain-containing protein</fullName>
    </recommendedName>
</protein>
<dbReference type="GeneID" id="20247909"/>
<dbReference type="Proteomes" id="UP000030746">
    <property type="component" value="Unassembled WGS sequence"/>
</dbReference>
<proteinExistence type="predicted"/>
<feature type="chain" id="PRO_5004716281" description="VWFA domain-containing protein" evidence="2">
    <location>
        <begin position="20"/>
        <end position="975"/>
    </location>
</feature>
<dbReference type="RefSeq" id="XP_009060294.1">
    <property type="nucleotide sequence ID" value="XM_009062046.1"/>
</dbReference>
<dbReference type="Gene3D" id="3.40.50.410">
    <property type="entry name" value="von Willebrand factor, type A domain"/>
    <property type="match status" value="1"/>
</dbReference>
<dbReference type="Pfam" id="PF08434">
    <property type="entry name" value="CLCA"/>
    <property type="match status" value="1"/>
</dbReference>
<feature type="domain" description="VWFA" evidence="3">
    <location>
        <begin position="322"/>
        <end position="492"/>
    </location>
</feature>
<dbReference type="KEGG" id="lgi:LOTGIDRAFT_229148"/>
<dbReference type="SMART" id="SM00327">
    <property type="entry name" value="VWA"/>
    <property type="match status" value="1"/>
</dbReference>